<dbReference type="PANTHER" id="PTHR44051:SF9">
    <property type="entry name" value="GLUTATHIONE S-TRANSFERASE 1"/>
    <property type="match status" value="1"/>
</dbReference>
<accession>A0AAF0YA34</accession>
<evidence type="ECO:0000313" key="3">
    <source>
        <dbReference type="EMBL" id="WOO82810.1"/>
    </source>
</evidence>
<feature type="domain" description="GST N-terminal" evidence="2">
    <location>
        <begin position="3"/>
        <end position="83"/>
    </location>
</feature>
<dbReference type="EMBL" id="CP086717">
    <property type="protein sequence ID" value="WOO82810.1"/>
    <property type="molecule type" value="Genomic_DNA"/>
</dbReference>
<sequence>MAAPRIIVHHLAFTRSQRVIWALEELGLKYEIKVHHFARGGMPPGIFALNPVGKAPVVEIDGKVMVESGAILHYLLTNYAKPGSGIEQTPSQESYFWALFSEGTLMFQVQPGRFVGFTAAYLLKSGGLNEDEKKGVQALNGAWQASVSKTIKAALGVVEKGLVEHESNGGFFSGNANIGEGDFMMAYPLIDISTMKGAPYTIGPATRTYLGRVTSRPAFIAAAKRIREEEKANPRPSSGKL</sequence>
<dbReference type="GeneID" id="87809521"/>
<dbReference type="InterPro" id="IPR004045">
    <property type="entry name" value="Glutathione_S-Trfase_N"/>
</dbReference>
<dbReference type="InterPro" id="IPR036282">
    <property type="entry name" value="Glutathione-S-Trfase_C_sf"/>
</dbReference>
<organism evidence="3 4">
    <name type="scientific">Vanrija pseudolonga</name>
    <dbReference type="NCBI Taxonomy" id="143232"/>
    <lineage>
        <taxon>Eukaryota</taxon>
        <taxon>Fungi</taxon>
        <taxon>Dikarya</taxon>
        <taxon>Basidiomycota</taxon>
        <taxon>Agaricomycotina</taxon>
        <taxon>Tremellomycetes</taxon>
        <taxon>Trichosporonales</taxon>
        <taxon>Trichosporonaceae</taxon>
        <taxon>Vanrija</taxon>
    </lineage>
</organism>
<dbReference type="Gene3D" id="3.40.30.10">
    <property type="entry name" value="Glutaredoxin"/>
    <property type="match status" value="1"/>
</dbReference>
<proteinExistence type="inferred from homology"/>
<dbReference type="PANTHER" id="PTHR44051">
    <property type="entry name" value="GLUTATHIONE S-TRANSFERASE-RELATED"/>
    <property type="match status" value="1"/>
</dbReference>
<keyword evidence="4" id="KW-1185">Reference proteome</keyword>
<dbReference type="AlphaFoldDB" id="A0AAF0YA34"/>
<dbReference type="SUPFAM" id="SSF52833">
    <property type="entry name" value="Thioredoxin-like"/>
    <property type="match status" value="1"/>
</dbReference>
<reference evidence="3" key="1">
    <citation type="submission" date="2023-10" db="EMBL/GenBank/DDBJ databases">
        <authorList>
            <person name="Noh H."/>
        </authorList>
    </citation>
    <scope>NUCLEOTIDE SEQUENCE</scope>
    <source>
        <strain evidence="3">DUCC4014</strain>
    </source>
</reference>
<dbReference type="InterPro" id="IPR036249">
    <property type="entry name" value="Thioredoxin-like_sf"/>
</dbReference>
<dbReference type="CDD" id="cd03046">
    <property type="entry name" value="GST_N_GTT1_like"/>
    <property type="match status" value="1"/>
</dbReference>
<gene>
    <name evidence="3" type="primary">gst3_1</name>
    <name evidence="3" type="ORF">LOC62_04G006296</name>
</gene>
<dbReference type="Proteomes" id="UP000827549">
    <property type="component" value="Chromosome 4"/>
</dbReference>
<dbReference type="RefSeq" id="XP_062628842.1">
    <property type="nucleotide sequence ID" value="XM_062772858.1"/>
</dbReference>
<protein>
    <submittedName>
        <fullName evidence="3">Glutathione S-transferase 3</fullName>
    </submittedName>
</protein>
<comment type="similarity">
    <text evidence="1">Belongs to the GST superfamily.</text>
</comment>
<evidence type="ECO:0000259" key="2">
    <source>
        <dbReference type="PROSITE" id="PS50404"/>
    </source>
</evidence>
<evidence type="ECO:0000313" key="4">
    <source>
        <dbReference type="Proteomes" id="UP000827549"/>
    </source>
</evidence>
<name>A0AAF0YA34_9TREE</name>
<evidence type="ECO:0000256" key="1">
    <source>
        <dbReference type="ARBA" id="ARBA00007409"/>
    </source>
</evidence>
<dbReference type="SUPFAM" id="SSF47616">
    <property type="entry name" value="GST C-terminal domain-like"/>
    <property type="match status" value="1"/>
</dbReference>
<dbReference type="Pfam" id="PF13417">
    <property type="entry name" value="GST_N_3"/>
    <property type="match status" value="1"/>
</dbReference>
<dbReference type="PROSITE" id="PS50404">
    <property type="entry name" value="GST_NTER"/>
    <property type="match status" value="1"/>
</dbReference>